<dbReference type="InterPro" id="IPR043472">
    <property type="entry name" value="Macro_dom-like"/>
</dbReference>
<dbReference type="CDD" id="cd00433">
    <property type="entry name" value="Peptidase_M17"/>
    <property type="match status" value="1"/>
</dbReference>
<evidence type="ECO:0000256" key="5">
    <source>
        <dbReference type="ARBA" id="ARBA00022670"/>
    </source>
</evidence>
<keyword evidence="5 8" id="KW-0645">Protease</keyword>
<gene>
    <name evidence="8" type="primary">pepA</name>
    <name evidence="10" type="ORF">CMTB2_01453</name>
</gene>
<feature type="active site" evidence="8">
    <location>
        <position position="232"/>
    </location>
</feature>
<keyword evidence="6 8" id="KW-0378">Hydrolase</keyword>
<comment type="subcellular location">
    <subcellularLocation>
        <location evidence="8">Cytoplasm</location>
    </subcellularLocation>
</comment>
<accession>A0AAI9F2U9</accession>
<reference evidence="10 11" key="1">
    <citation type="journal article" date="2011" name="Stand. Genomic Sci.">
        <title>Draft genome sequence of Caminibacter mediatlanticus strain TB-2, an epsilonproteobacterium isolated from a deep-sea hydrothermal vent.</title>
        <authorList>
            <person name="Giovannelli D."/>
            <person name="Ferriera S."/>
            <person name="Johnson J."/>
            <person name="Kravitz S."/>
            <person name="Perez-Rodriguez I."/>
            <person name="Ricci J."/>
            <person name="O'Brien C."/>
            <person name="Voordeckers J.W."/>
            <person name="Bini E."/>
            <person name="Vetriani C."/>
        </authorList>
    </citation>
    <scope>NUCLEOTIDE SEQUENCE [LARGE SCALE GENOMIC DNA]</scope>
    <source>
        <strain evidence="10 11">TB-2</strain>
    </source>
</reference>
<evidence type="ECO:0000256" key="3">
    <source>
        <dbReference type="ARBA" id="ARBA00009528"/>
    </source>
</evidence>
<evidence type="ECO:0000256" key="7">
    <source>
        <dbReference type="ARBA" id="ARBA00023211"/>
    </source>
</evidence>
<comment type="catalytic activity">
    <reaction evidence="1 8">
        <text>Release of an N-terminal amino acid, Xaa-|-Yaa-, in which Xaa is preferably Leu, but may be other amino acids including Pro although not Arg or Lys, and Yaa may be Pro. Amino acid amides and methyl esters are also readily hydrolyzed, but rates on arylamides are exceedingly low.</text>
        <dbReference type="EC" id="3.4.11.1"/>
    </reaction>
</comment>
<feature type="domain" description="Cytosol aminopeptidase" evidence="9">
    <location>
        <begin position="300"/>
        <end position="307"/>
    </location>
</feature>
<evidence type="ECO:0000256" key="6">
    <source>
        <dbReference type="ARBA" id="ARBA00022801"/>
    </source>
</evidence>
<dbReference type="Gene3D" id="3.40.220.10">
    <property type="entry name" value="Leucine Aminopeptidase, subunit E, domain 1"/>
    <property type="match status" value="1"/>
</dbReference>
<evidence type="ECO:0000259" key="9">
    <source>
        <dbReference type="PROSITE" id="PS00631"/>
    </source>
</evidence>
<dbReference type="InterPro" id="IPR008283">
    <property type="entry name" value="Peptidase_M17_N"/>
</dbReference>
<feature type="binding site" evidence="8">
    <location>
        <position position="304"/>
    </location>
    <ligand>
        <name>Mn(2+)</name>
        <dbReference type="ChEBI" id="CHEBI:29035"/>
        <label>1</label>
    </ligand>
</feature>
<evidence type="ECO:0000313" key="10">
    <source>
        <dbReference type="EMBL" id="EDM24140.1"/>
    </source>
</evidence>
<dbReference type="GO" id="GO:0070006">
    <property type="term" value="F:metalloaminopeptidase activity"/>
    <property type="evidence" value="ECO:0007669"/>
    <property type="project" value="InterPro"/>
</dbReference>
<dbReference type="EC" id="3.4.11.1" evidence="8"/>
<comment type="function">
    <text evidence="8">Presumably involved in the processing and regular turnover of intracellular proteins. Catalyzes the removal of unsubstituted N-terminal amino acids from various peptides.</text>
</comment>
<feature type="binding site" evidence="8">
    <location>
        <position position="243"/>
    </location>
    <ligand>
        <name>Mn(2+)</name>
        <dbReference type="ChEBI" id="CHEBI:29035"/>
        <label>2</label>
    </ligand>
</feature>
<dbReference type="AlphaFoldDB" id="A0AAI9F2U9"/>
<dbReference type="EC" id="3.4.11.10" evidence="8"/>
<feature type="binding site" evidence="8">
    <location>
        <position position="302"/>
    </location>
    <ligand>
        <name>Mn(2+)</name>
        <dbReference type="ChEBI" id="CHEBI:29035"/>
        <label>1</label>
    </ligand>
</feature>
<name>A0AAI9F2U9_9BACT</name>
<comment type="similarity">
    <text evidence="3 8">Belongs to the peptidase M17 family.</text>
</comment>
<dbReference type="SUPFAM" id="SSF52949">
    <property type="entry name" value="Macro domain-like"/>
    <property type="match status" value="1"/>
</dbReference>
<feature type="binding site" evidence="8">
    <location>
        <position position="220"/>
    </location>
    <ligand>
        <name>Mn(2+)</name>
        <dbReference type="ChEBI" id="CHEBI:29035"/>
        <label>2</label>
    </ligand>
</feature>
<dbReference type="PANTHER" id="PTHR11963">
    <property type="entry name" value="LEUCINE AMINOPEPTIDASE-RELATED"/>
    <property type="match status" value="1"/>
</dbReference>
<feature type="active site" evidence="8">
    <location>
        <position position="306"/>
    </location>
</feature>
<dbReference type="Gene3D" id="3.40.630.10">
    <property type="entry name" value="Zn peptidases"/>
    <property type="match status" value="1"/>
</dbReference>
<dbReference type="PRINTS" id="PR00481">
    <property type="entry name" value="LAMNOPPTDASE"/>
</dbReference>
<protein>
    <recommendedName>
        <fullName evidence="8">Probable cytosol aminopeptidase</fullName>
        <ecNumber evidence="8">3.4.11.1</ecNumber>
    </recommendedName>
    <alternativeName>
        <fullName evidence="8">Leucine aminopeptidase</fullName>
        <shortName evidence="8">LAP</shortName>
        <ecNumber evidence="8">3.4.11.10</ecNumber>
    </alternativeName>
    <alternativeName>
        <fullName evidence="8">Leucyl aminopeptidase</fullName>
    </alternativeName>
</protein>
<dbReference type="SUPFAM" id="SSF53187">
    <property type="entry name" value="Zn-dependent exopeptidases"/>
    <property type="match status" value="1"/>
</dbReference>
<evidence type="ECO:0000256" key="8">
    <source>
        <dbReference type="HAMAP-Rule" id="MF_00181"/>
    </source>
</evidence>
<dbReference type="Pfam" id="PF02789">
    <property type="entry name" value="Peptidase_M17_N"/>
    <property type="match status" value="1"/>
</dbReference>
<dbReference type="Proteomes" id="UP000003288">
    <property type="component" value="Unassembled WGS sequence"/>
</dbReference>
<feature type="binding site" evidence="8">
    <location>
        <position position="225"/>
    </location>
    <ligand>
        <name>Mn(2+)</name>
        <dbReference type="ChEBI" id="CHEBI:29035"/>
        <label>1</label>
    </ligand>
</feature>
<dbReference type="InterPro" id="IPR000819">
    <property type="entry name" value="Peptidase_M17_C"/>
</dbReference>
<dbReference type="InterPro" id="IPR011356">
    <property type="entry name" value="Leucine_aapep/pepB"/>
</dbReference>
<evidence type="ECO:0000256" key="4">
    <source>
        <dbReference type="ARBA" id="ARBA00022438"/>
    </source>
</evidence>
<keyword evidence="8" id="KW-0479">Metal-binding</keyword>
<dbReference type="RefSeq" id="WP_007472794.1">
    <property type="nucleotide sequence ID" value="NZ_ABCJ01000001.1"/>
</dbReference>
<evidence type="ECO:0000256" key="2">
    <source>
        <dbReference type="ARBA" id="ARBA00000967"/>
    </source>
</evidence>
<dbReference type="Pfam" id="PF00883">
    <property type="entry name" value="Peptidase_M17"/>
    <property type="match status" value="1"/>
</dbReference>
<dbReference type="GO" id="GO:0030145">
    <property type="term" value="F:manganese ion binding"/>
    <property type="evidence" value="ECO:0007669"/>
    <property type="project" value="UniProtKB-UniRule"/>
</dbReference>
<dbReference type="PROSITE" id="PS00631">
    <property type="entry name" value="CYTOSOL_AP"/>
    <property type="match status" value="1"/>
</dbReference>
<comment type="caution">
    <text evidence="10">The sequence shown here is derived from an EMBL/GenBank/DDBJ whole genome shotgun (WGS) entry which is preliminary data.</text>
</comment>
<keyword evidence="7 8" id="KW-0464">Manganese</keyword>
<dbReference type="NCBIfam" id="NF002081">
    <property type="entry name" value="PRK00913.3-3"/>
    <property type="match status" value="1"/>
</dbReference>
<comment type="cofactor">
    <cofactor evidence="8">
        <name>Mn(2+)</name>
        <dbReference type="ChEBI" id="CHEBI:29035"/>
    </cofactor>
    <text evidence="8">Binds 2 manganese ions per subunit.</text>
</comment>
<feature type="binding site" evidence="8">
    <location>
        <position position="225"/>
    </location>
    <ligand>
        <name>Mn(2+)</name>
        <dbReference type="ChEBI" id="CHEBI:29035"/>
        <label>2</label>
    </ligand>
</feature>
<keyword evidence="4 8" id="KW-0031">Aminopeptidase</keyword>
<dbReference type="GO" id="GO:0006508">
    <property type="term" value="P:proteolysis"/>
    <property type="evidence" value="ECO:0007669"/>
    <property type="project" value="UniProtKB-KW"/>
</dbReference>
<dbReference type="PANTHER" id="PTHR11963:SF23">
    <property type="entry name" value="CYTOSOL AMINOPEPTIDASE"/>
    <property type="match status" value="1"/>
</dbReference>
<dbReference type="HAMAP" id="MF_00181">
    <property type="entry name" value="Cytosol_peptidase_M17"/>
    <property type="match status" value="1"/>
</dbReference>
<comment type="catalytic activity">
    <reaction evidence="2 8">
        <text>Release of an N-terminal amino acid, preferentially leucine, but not glutamic or aspartic acids.</text>
        <dbReference type="EC" id="3.4.11.10"/>
    </reaction>
</comment>
<dbReference type="GO" id="GO:0005737">
    <property type="term" value="C:cytoplasm"/>
    <property type="evidence" value="ECO:0007669"/>
    <property type="project" value="UniProtKB-SubCell"/>
</dbReference>
<feature type="binding site" evidence="8">
    <location>
        <position position="304"/>
    </location>
    <ligand>
        <name>Mn(2+)</name>
        <dbReference type="ChEBI" id="CHEBI:29035"/>
        <label>2</label>
    </ligand>
</feature>
<proteinExistence type="inferred from homology"/>
<keyword evidence="8" id="KW-0963">Cytoplasm</keyword>
<organism evidence="10 11">
    <name type="scientific">Caminibacter mediatlanticus TB-2</name>
    <dbReference type="NCBI Taxonomy" id="391592"/>
    <lineage>
        <taxon>Bacteria</taxon>
        <taxon>Pseudomonadati</taxon>
        <taxon>Campylobacterota</taxon>
        <taxon>Epsilonproteobacteria</taxon>
        <taxon>Nautiliales</taxon>
        <taxon>Nautiliaceae</taxon>
        <taxon>Caminibacter</taxon>
    </lineage>
</organism>
<sequence length="455" mass="50399">MRFIKGKGEVKAEIVVNGSKKFEEYGFEGKDGEVLVLPDRKRIYVGIDEINSENLKIATSKIIKLLKNYKFESVEITPPNTKDKDLLLSFFEGFLLGDYEFDKYKSKKAKHPIKTIAINSKRDFDEIIKEAQIRANTINFVRDIINSMPDEITPAKLASIAEEVAKENGLECKIFDENYLLENGYNAFYAVSKASAHPPRLIHLIYKPKSPKKKIVLVGKGLTYDSGGLSLKPSDYMVTMKADKSGAVTVLGVIKAISELGIDVEVHAILGATENMIGSNAYKPDDVLKAKNGKTIEVRNTDAEGRLVLADCLCYAQENIKDFDYIFDLATLTGACVVGLGEYTAGVMGFNKKIIEKVIKTGESRGEHFAYLPFNKYLPKLLKSNVADICNIASSRYGGALTAGLFLSEFIEDENKNKWAHLDIAGPAFVEKEWGYNPYGASGFGVDSLVSFLQI</sequence>
<evidence type="ECO:0000256" key="1">
    <source>
        <dbReference type="ARBA" id="ARBA00000135"/>
    </source>
</evidence>
<dbReference type="InterPro" id="IPR023042">
    <property type="entry name" value="Peptidase_M17_leu_NH2_pept"/>
</dbReference>
<evidence type="ECO:0000313" key="11">
    <source>
        <dbReference type="Proteomes" id="UP000003288"/>
    </source>
</evidence>
<dbReference type="EMBL" id="ABCJ01000001">
    <property type="protein sequence ID" value="EDM24140.1"/>
    <property type="molecule type" value="Genomic_DNA"/>
</dbReference>